<dbReference type="Proteomes" id="UP000094527">
    <property type="component" value="Unassembled WGS sequence"/>
</dbReference>
<accession>A0A1D2MYJ8</accession>
<feature type="compositionally biased region" description="Basic and acidic residues" evidence="1">
    <location>
        <begin position="347"/>
        <end position="361"/>
    </location>
</feature>
<evidence type="ECO:0000313" key="3">
    <source>
        <dbReference type="Proteomes" id="UP000094527"/>
    </source>
</evidence>
<name>A0A1D2MYJ8_ORCCI</name>
<feature type="region of interest" description="Disordered" evidence="1">
    <location>
        <begin position="246"/>
        <end position="279"/>
    </location>
</feature>
<gene>
    <name evidence="2" type="ORF">Ocin01_08621</name>
</gene>
<feature type="region of interest" description="Disordered" evidence="1">
    <location>
        <begin position="1"/>
        <end position="128"/>
    </location>
</feature>
<evidence type="ECO:0000313" key="2">
    <source>
        <dbReference type="EMBL" id="ODM98062.1"/>
    </source>
</evidence>
<reference evidence="2 3" key="1">
    <citation type="journal article" date="2016" name="Genome Biol. Evol.">
        <title>Gene Family Evolution Reflects Adaptation to Soil Environmental Stressors in the Genome of the Collembolan Orchesella cincta.</title>
        <authorList>
            <person name="Faddeeva-Vakhrusheva A."/>
            <person name="Derks M.F."/>
            <person name="Anvar S.Y."/>
            <person name="Agamennone V."/>
            <person name="Suring W."/>
            <person name="Smit S."/>
            <person name="van Straalen N.M."/>
            <person name="Roelofs D."/>
        </authorList>
    </citation>
    <scope>NUCLEOTIDE SEQUENCE [LARGE SCALE GENOMIC DNA]</scope>
    <source>
        <tissue evidence="2">Mixed pool</tissue>
    </source>
</reference>
<organism evidence="2 3">
    <name type="scientific">Orchesella cincta</name>
    <name type="common">Springtail</name>
    <name type="synonym">Podura cincta</name>
    <dbReference type="NCBI Taxonomy" id="48709"/>
    <lineage>
        <taxon>Eukaryota</taxon>
        <taxon>Metazoa</taxon>
        <taxon>Ecdysozoa</taxon>
        <taxon>Arthropoda</taxon>
        <taxon>Hexapoda</taxon>
        <taxon>Collembola</taxon>
        <taxon>Entomobryomorpha</taxon>
        <taxon>Entomobryoidea</taxon>
        <taxon>Orchesellidae</taxon>
        <taxon>Orchesellinae</taxon>
        <taxon>Orchesella</taxon>
    </lineage>
</organism>
<evidence type="ECO:0000256" key="1">
    <source>
        <dbReference type="SAM" id="MobiDB-lite"/>
    </source>
</evidence>
<dbReference type="EMBL" id="LJIJ01000385">
    <property type="protein sequence ID" value="ODM98062.1"/>
    <property type="molecule type" value="Genomic_DNA"/>
</dbReference>
<keyword evidence="3" id="KW-1185">Reference proteome</keyword>
<comment type="caution">
    <text evidence="2">The sequence shown here is derived from an EMBL/GenBank/DDBJ whole genome shotgun (WGS) entry which is preliminary data.</text>
</comment>
<proteinExistence type="predicted"/>
<sequence length="434" mass="47221">MAARKDKKEADKDKDESRRKEKKARLSLGDKLKSKGSGGSKGLADKIVKKAKLNTNFNEKEKSQTKSTPKPEANRTSTGGGGGKSSGCYNHLNKSRRSRRPGRPRRQCGSDDDSDSGTDHEGGLTPESAEKVYSATYVEDYIDCIEHLDGVSRSTSKIVQNHCELVGILNEVESELFQLLGEDDANLDLDNLTQRQKDAIIKMDELLQQSSSVGDLSSNMSNDVSEVMDEKLRILKIDSDNLDRVLGKSDNKTPKSGISNLKKVSINPEPLRSSARSHGSIFDPGRIQAALANPLVSSLNVSAGDVYTLDKSLLEDCTRYRTCKFRNPPQYVPTITRPTKIQSPTSQDKKSATDEKVESAKKNSGTQLKKSSSATKIQTGKSVANSESAGSDTTSASGSGEENSSDEPTYCICNKVRPNANQNQGFKLHIIGID</sequence>
<feature type="region of interest" description="Disordered" evidence="1">
    <location>
        <begin position="328"/>
        <end position="411"/>
    </location>
</feature>
<feature type="compositionally biased region" description="Polar residues" evidence="1">
    <location>
        <begin position="362"/>
        <end position="385"/>
    </location>
</feature>
<feature type="compositionally biased region" description="Basic and acidic residues" evidence="1">
    <location>
        <begin position="1"/>
        <end position="19"/>
    </location>
</feature>
<dbReference type="STRING" id="48709.A0A1D2MYJ8"/>
<feature type="compositionally biased region" description="Low complexity" evidence="1">
    <location>
        <begin position="386"/>
        <end position="402"/>
    </location>
</feature>
<protein>
    <submittedName>
        <fullName evidence="2">Uncharacterized protein</fullName>
    </submittedName>
</protein>
<feature type="compositionally biased region" description="Basic residues" evidence="1">
    <location>
        <begin position="93"/>
        <end position="106"/>
    </location>
</feature>
<dbReference type="AlphaFoldDB" id="A0A1D2MYJ8"/>
<feature type="compositionally biased region" description="Polar residues" evidence="1">
    <location>
        <begin position="336"/>
        <end position="346"/>
    </location>
</feature>